<evidence type="ECO:0000256" key="4">
    <source>
        <dbReference type="ARBA" id="ARBA00022777"/>
    </source>
</evidence>
<organism evidence="6 7">
    <name type="scientific">Candidatus Hakubella thermalkaliphila</name>
    <dbReference type="NCBI Taxonomy" id="2754717"/>
    <lineage>
        <taxon>Bacteria</taxon>
        <taxon>Bacillati</taxon>
        <taxon>Actinomycetota</taxon>
        <taxon>Actinomycetota incertae sedis</taxon>
        <taxon>Candidatus Hakubellales</taxon>
        <taxon>Candidatus Hakubellaceae</taxon>
        <taxon>Candidatus Hakubella</taxon>
    </lineage>
</organism>
<evidence type="ECO:0000313" key="6">
    <source>
        <dbReference type="EMBL" id="GFP26420.1"/>
    </source>
</evidence>
<dbReference type="PANTHER" id="PTHR43095">
    <property type="entry name" value="SUGAR KINASE"/>
    <property type="match status" value="1"/>
</dbReference>
<protein>
    <submittedName>
        <fullName evidence="6">Xylulokinase</fullName>
    </submittedName>
</protein>
<comment type="caution">
    <text evidence="6">The sequence shown here is derived from an EMBL/GenBank/DDBJ whole genome shotgun (WGS) entry which is preliminary data.</text>
</comment>
<sequence length="162" mass="17407">MSTQLIIGIDIGTRGLKVVVADTQLRILAEAAAGYGVSFPRPGWAEQDPLLWEKALGEAIPEALKSVGAGPGDIEAVGIAGQLDGCIATSKDGFPLAPCLIWMDRRADMPQEIAPASEFRRITGINPDPGHMAAKIRWLIDNEPDCRDASVFHQPVSYMVSR</sequence>
<keyword evidence="4 6" id="KW-0418">Kinase</keyword>
<dbReference type="GO" id="GO:0042732">
    <property type="term" value="P:D-xylose metabolic process"/>
    <property type="evidence" value="ECO:0007669"/>
    <property type="project" value="UniProtKB-KW"/>
</dbReference>
<accession>A0A6V8P3M3</accession>
<dbReference type="InterPro" id="IPR018484">
    <property type="entry name" value="FGGY_N"/>
</dbReference>
<dbReference type="AlphaFoldDB" id="A0A6V8P3M3"/>
<dbReference type="PANTHER" id="PTHR43095:SF5">
    <property type="entry name" value="XYLULOSE KINASE"/>
    <property type="match status" value="1"/>
</dbReference>
<dbReference type="Gene3D" id="3.30.420.40">
    <property type="match status" value="1"/>
</dbReference>
<gene>
    <name evidence="6" type="ORF">HKBW3S25_01913</name>
</gene>
<feature type="non-terminal residue" evidence="6">
    <location>
        <position position="162"/>
    </location>
</feature>
<evidence type="ECO:0000256" key="2">
    <source>
        <dbReference type="ARBA" id="ARBA00022629"/>
    </source>
</evidence>
<dbReference type="SUPFAM" id="SSF53067">
    <property type="entry name" value="Actin-like ATPase domain"/>
    <property type="match status" value="1"/>
</dbReference>
<evidence type="ECO:0000313" key="7">
    <source>
        <dbReference type="Proteomes" id="UP000543224"/>
    </source>
</evidence>
<evidence type="ECO:0000256" key="3">
    <source>
        <dbReference type="ARBA" id="ARBA00022679"/>
    </source>
</evidence>
<keyword evidence="2" id="KW-0859">Xylose metabolism</keyword>
<comment type="similarity">
    <text evidence="1">Belongs to the FGGY kinase family.</text>
</comment>
<evidence type="ECO:0000256" key="1">
    <source>
        <dbReference type="ARBA" id="ARBA00009156"/>
    </source>
</evidence>
<dbReference type="Pfam" id="PF00370">
    <property type="entry name" value="FGGY_N"/>
    <property type="match status" value="1"/>
</dbReference>
<dbReference type="InterPro" id="IPR050406">
    <property type="entry name" value="FGGY_Carb_Kinase"/>
</dbReference>
<feature type="domain" description="Carbohydrate kinase FGGY N-terminal" evidence="5">
    <location>
        <begin position="5"/>
        <end position="148"/>
    </location>
</feature>
<keyword evidence="3" id="KW-0808">Transferase</keyword>
<reference evidence="6 7" key="1">
    <citation type="journal article" date="2020" name="Front. Microbiol.">
        <title>Single-cell genomics of novel Actinobacteria with the Wood-Ljungdahl pathway discovered in a serpentinizing system.</title>
        <authorList>
            <person name="Merino N."/>
            <person name="Kawai M."/>
            <person name="Boyd E.S."/>
            <person name="Colman D.R."/>
            <person name="McGlynn S.E."/>
            <person name="Nealson K.H."/>
            <person name="Kurokawa K."/>
            <person name="Hongoh Y."/>
        </authorList>
    </citation>
    <scope>NUCLEOTIDE SEQUENCE [LARGE SCALE GENOMIC DNA]</scope>
    <source>
        <strain evidence="6 7">S25</strain>
    </source>
</reference>
<keyword evidence="2" id="KW-0119">Carbohydrate metabolism</keyword>
<proteinExistence type="inferred from homology"/>
<dbReference type="EMBL" id="BLRX01000597">
    <property type="protein sequence ID" value="GFP26420.1"/>
    <property type="molecule type" value="Genomic_DNA"/>
</dbReference>
<evidence type="ECO:0000259" key="5">
    <source>
        <dbReference type="Pfam" id="PF00370"/>
    </source>
</evidence>
<dbReference type="Proteomes" id="UP000543224">
    <property type="component" value="Unassembled WGS sequence"/>
</dbReference>
<dbReference type="InterPro" id="IPR043129">
    <property type="entry name" value="ATPase_NBD"/>
</dbReference>
<dbReference type="GO" id="GO:0016301">
    <property type="term" value="F:kinase activity"/>
    <property type="evidence" value="ECO:0007669"/>
    <property type="project" value="UniProtKB-KW"/>
</dbReference>
<name>A0A6V8P3M3_9ACTN</name>